<keyword evidence="2" id="KW-1185">Reference proteome</keyword>
<reference evidence="1 2" key="1">
    <citation type="submission" date="2021-01" db="EMBL/GenBank/DDBJ databases">
        <title>FDA dAtabase for Regulatory Grade micrObial Sequences (FDA-ARGOS): Supporting development and validation of Infectious Disease Dx tests.</title>
        <authorList>
            <person name="Sproer C."/>
            <person name="Gronow S."/>
            <person name="Severitt S."/>
            <person name="Schroder I."/>
            <person name="Tallon L."/>
            <person name="Sadzewicz L."/>
            <person name="Zhao X."/>
            <person name="Boylan J."/>
            <person name="Ott S."/>
            <person name="Bowen H."/>
            <person name="Vavikolanu K."/>
            <person name="Mehta A."/>
            <person name="Aluvathingal J."/>
            <person name="Nadendla S."/>
            <person name="Lowell S."/>
            <person name="Myers T."/>
            <person name="Yan Y."/>
            <person name="Sichtig H."/>
        </authorList>
    </citation>
    <scope>NUCLEOTIDE SEQUENCE [LARGE SCALE GENOMIC DNA]</scope>
    <source>
        <strain evidence="1 2">FDAARGOS_1141</strain>
    </source>
</reference>
<gene>
    <name evidence="1" type="ORF">I6I98_09890</name>
</gene>
<evidence type="ECO:0000313" key="2">
    <source>
        <dbReference type="Proteomes" id="UP000595498"/>
    </source>
</evidence>
<dbReference type="Gene3D" id="2.40.70.10">
    <property type="entry name" value="Acid Proteases"/>
    <property type="match status" value="1"/>
</dbReference>
<dbReference type="Proteomes" id="UP000595498">
    <property type="component" value="Chromosome"/>
</dbReference>
<evidence type="ECO:0000313" key="1">
    <source>
        <dbReference type="EMBL" id="QQT55541.1"/>
    </source>
</evidence>
<organism evidence="1 2">
    <name type="scientific">Sphingobacterium multivorum</name>
    <dbReference type="NCBI Taxonomy" id="28454"/>
    <lineage>
        <taxon>Bacteria</taxon>
        <taxon>Pseudomonadati</taxon>
        <taxon>Bacteroidota</taxon>
        <taxon>Sphingobacteriia</taxon>
        <taxon>Sphingobacteriales</taxon>
        <taxon>Sphingobacteriaceae</taxon>
        <taxon>Sphingobacterium</taxon>
    </lineage>
</organism>
<proteinExistence type="predicted"/>
<protein>
    <submittedName>
        <fullName evidence="1">Retropepsin-like domain-containing protein</fullName>
    </submittedName>
</protein>
<dbReference type="InterPro" id="IPR021109">
    <property type="entry name" value="Peptidase_aspartic_dom_sf"/>
</dbReference>
<dbReference type="SUPFAM" id="SSF50630">
    <property type="entry name" value="Acid proteases"/>
    <property type="match status" value="1"/>
</dbReference>
<accession>A0ABX7CTZ2</accession>
<dbReference type="EMBL" id="CP068224">
    <property type="protein sequence ID" value="QQT55541.1"/>
    <property type="molecule type" value="Genomic_DNA"/>
</dbReference>
<sequence length="407" mass="46388">MKTHYEKRKCHMALATFVIFLSLFTMTNVFPQNKIPLIKASSEKVSIKDGAYCHVDWKLDPKANPDVYFVNIPTKESTVVFKTDQEELTVMTKPGAIYDFIVLLNGTDSCHIRINAQLPPDLPVLDQNDPFPMPIPFRLIGSRIFLNGTINKKNVAIQFDLGAGTGVVNRNNSKQLDLSFSSFTTVSNTDGVNSERTSLGNQLRIGSMVWKNVSMTEVGNMKSFEDLIIGNSFFRNHIIEIDYDKMELVIHRDLPTKAKEYTKLPIFYEQNRPKFKAVFINNQRQFDFWFLFDTGRDGTMLLGEDFTSIGHNWDDLEPLTMISNRKIIRLNASIAGVEFKDIVTNAADPVKPNGRPSLFGNQILNHFNVILDNQEGFLYLKPNGRIKEPYSNYEGYLNQMSQSTQKN</sequence>
<name>A0ABX7CTZ2_SPHMU</name>